<sequence>MTKKALVLLADGAEEMEFSTPVDVLRRAGVEVTVAGVQLKNSIFAQGSRKINIVPDVVFEEQGVKWDADSFDAVICPGGMGGALTLKDNEAVQRLVLKYYKEGKIVSFICAGTLVALSSGLPAEVTVTSYPSVKDQLTQHFKYSEERVVVDKNVITSRGPGTAFLFALTLAEHLAGKEVAEKLKKDMLAAPTL</sequence>
<name>A0A068RVD2_9FUNG</name>
<dbReference type="EMBL" id="CBTN010000019">
    <property type="protein sequence ID" value="CDH53685.1"/>
    <property type="molecule type" value="Genomic_DNA"/>
</dbReference>
<accession>A0A068RVD2</accession>
<dbReference type="GO" id="GO:0019172">
    <property type="term" value="F:glyoxalase III activity"/>
    <property type="evidence" value="ECO:0007669"/>
    <property type="project" value="UniProtKB-EC"/>
</dbReference>
<keyword evidence="5" id="KW-1185">Reference proteome</keyword>
<evidence type="ECO:0000259" key="3">
    <source>
        <dbReference type="Pfam" id="PF01965"/>
    </source>
</evidence>
<dbReference type="InterPro" id="IPR006287">
    <property type="entry name" value="DJ-1"/>
</dbReference>
<evidence type="ECO:0000256" key="2">
    <source>
        <dbReference type="ARBA" id="ARBA00048082"/>
    </source>
</evidence>
<dbReference type="SUPFAM" id="SSF52317">
    <property type="entry name" value="Class I glutamine amidotransferase-like"/>
    <property type="match status" value="1"/>
</dbReference>
<dbReference type="GO" id="GO:0005634">
    <property type="term" value="C:nucleus"/>
    <property type="evidence" value="ECO:0007669"/>
    <property type="project" value="EnsemblFungi"/>
</dbReference>
<dbReference type="PANTHER" id="PTHR48094:SF12">
    <property type="entry name" value="PARKINSON DISEASE PROTEIN 7 HOMOLOG"/>
    <property type="match status" value="1"/>
</dbReference>
<dbReference type="AlphaFoldDB" id="A0A068RVD2"/>
<dbReference type="CDD" id="cd03135">
    <property type="entry name" value="GATase1_DJ-1"/>
    <property type="match status" value="1"/>
</dbReference>
<dbReference type="VEuPathDB" id="FungiDB:LCOR_05016.1"/>
<evidence type="ECO:0000313" key="5">
    <source>
        <dbReference type="Proteomes" id="UP000027586"/>
    </source>
</evidence>
<dbReference type="GO" id="GO:0005829">
    <property type="term" value="C:cytosol"/>
    <property type="evidence" value="ECO:0007669"/>
    <property type="project" value="EnsemblFungi"/>
</dbReference>
<evidence type="ECO:0000313" key="4">
    <source>
        <dbReference type="EMBL" id="CDH53685.1"/>
    </source>
</evidence>
<feature type="domain" description="DJ-1/PfpI" evidence="3">
    <location>
        <begin position="3"/>
        <end position="172"/>
    </location>
</feature>
<proteinExistence type="predicted"/>
<comment type="caution">
    <text evidence="4">The sequence shown here is derived from an EMBL/GenBank/DDBJ whole genome shotgun (WGS) entry which is preliminary data.</text>
</comment>
<dbReference type="Gene3D" id="3.40.50.880">
    <property type="match status" value="1"/>
</dbReference>
<evidence type="ECO:0000256" key="1">
    <source>
        <dbReference type="ARBA" id="ARBA00013134"/>
    </source>
</evidence>
<gene>
    <name evidence="4" type="ORF">LCOR_05016.1</name>
</gene>
<dbReference type="EC" id="4.2.1.130" evidence="1"/>
<dbReference type="GO" id="GO:1903189">
    <property type="term" value="P:glyoxal metabolic process"/>
    <property type="evidence" value="ECO:0007669"/>
    <property type="project" value="TreeGrafter"/>
</dbReference>
<dbReference type="Proteomes" id="UP000027586">
    <property type="component" value="Unassembled WGS sequence"/>
</dbReference>
<dbReference type="OrthoDB" id="543156at2759"/>
<reference evidence="4" key="1">
    <citation type="submission" date="2013-08" db="EMBL/GenBank/DDBJ databases">
        <title>Gene expansion shapes genome architecture in the human pathogen Lichtheimia corymbifera: an evolutionary genomics analysis in the ancient terrestrial Mucorales (Mucoromycotina).</title>
        <authorList>
            <person name="Schwartze V.U."/>
            <person name="Winter S."/>
            <person name="Shelest E."/>
            <person name="Marcet-Houben M."/>
            <person name="Horn F."/>
            <person name="Wehner S."/>
            <person name="Hoffmann K."/>
            <person name="Riege K."/>
            <person name="Sammeth M."/>
            <person name="Nowrousian M."/>
            <person name="Valiante V."/>
            <person name="Linde J."/>
            <person name="Jacobsen I.D."/>
            <person name="Marz M."/>
            <person name="Brakhage A.A."/>
            <person name="Gabaldon T."/>
            <person name="Bocker S."/>
            <person name="Voigt K."/>
        </authorList>
    </citation>
    <scope>NUCLEOTIDE SEQUENCE [LARGE SCALE GENOMIC DNA]</scope>
    <source>
        <strain evidence="4">FSU 9682</strain>
    </source>
</reference>
<organism evidence="4 5">
    <name type="scientific">Lichtheimia corymbifera JMRC:FSU:9682</name>
    <dbReference type="NCBI Taxonomy" id="1263082"/>
    <lineage>
        <taxon>Eukaryota</taxon>
        <taxon>Fungi</taxon>
        <taxon>Fungi incertae sedis</taxon>
        <taxon>Mucoromycota</taxon>
        <taxon>Mucoromycotina</taxon>
        <taxon>Mucoromycetes</taxon>
        <taxon>Mucorales</taxon>
        <taxon>Lichtheimiaceae</taxon>
        <taxon>Lichtheimia</taxon>
    </lineage>
</organism>
<dbReference type="GO" id="GO:0006979">
    <property type="term" value="P:response to oxidative stress"/>
    <property type="evidence" value="ECO:0007669"/>
    <property type="project" value="TreeGrafter"/>
</dbReference>
<dbReference type="Pfam" id="PF01965">
    <property type="entry name" value="DJ-1_PfpI"/>
    <property type="match status" value="1"/>
</dbReference>
<dbReference type="InterPro" id="IPR050325">
    <property type="entry name" value="Prot/Nucl_acid_deglycase"/>
</dbReference>
<dbReference type="InterPro" id="IPR002818">
    <property type="entry name" value="DJ-1/PfpI"/>
</dbReference>
<dbReference type="NCBIfam" id="TIGR01383">
    <property type="entry name" value="not_thiJ"/>
    <property type="match status" value="1"/>
</dbReference>
<dbReference type="STRING" id="1263082.A0A068RVD2"/>
<protein>
    <recommendedName>
        <fullName evidence="1">D-lactate dehydratase</fullName>
        <ecNumber evidence="1">4.2.1.130</ecNumber>
    </recommendedName>
</protein>
<comment type="catalytic activity">
    <reaction evidence="2">
        <text>methylglyoxal + H2O = (R)-lactate + H(+)</text>
        <dbReference type="Rhea" id="RHEA:27754"/>
        <dbReference type="ChEBI" id="CHEBI:15377"/>
        <dbReference type="ChEBI" id="CHEBI:15378"/>
        <dbReference type="ChEBI" id="CHEBI:16004"/>
        <dbReference type="ChEBI" id="CHEBI:17158"/>
        <dbReference type="EC" id="4.2.1.130"/>
    </reaction>
</comment>
<dbReference type="InterPro" id="IPR029062">
    <property type="entry name" value="Class_I_gatase-like"/>
</dbReference>
<dbReference type="PANTHER" id="PTHR48094">
    <property type="entry name" value="PROTEIN/NUCLEIC ACID DEGLYCASE DJ-1-RELATED"/>
    <property type="match status" value="1"/>
</dbReference>
<dbReference type="GO" id="GO:0005739">
    <property type="term" value="C:mitochondrion"/>
    <property type="evidence" value="ECO:0007669"/>
    <property type="project" value="TreeGrafter"/>
</dbReference>